<keyword evidence="6 7" id="KW-0472">Membrane</keyword>
<dbReference type="GO" id="GO:0009723">
    <property type="term" value="P:response to ethylene"/>
    <property type="evidence" value="ECO:0007669"/>
    <property type="project" value="TreeGrafter"/>
</dbReference>
<evidence type="ECO:0000256" key="4">
    <source>
        <dbReference type="ARBA" id="ARBA00022989"/>
    </source>
</evidence>
<dbReference type="PANTHER" id="PTHR20921:SF0">
    <property type="entry name" value="TRANSMEMBRANE PROTEIN 222"/>
    <property type="match status" value="1"/>
</dbReference>
<keyword evidence="2 7" id="KW-0812">Transmembrane</keyword>
<dbReference type="PROSITE" id="PS50839">
    <property type="entry name" value="CHASE"/>
    <property type="match status" value="1"/>
</dbReference>
<dbReference type="GO" id="GO:0005783">
    <property type="term" value="C:endoplasmic reticulum"/>
    <property type="evidence" value="ECO:0007669"/>
    <property type="project" value="TreeGrafter"/>
</dbReference>
<sequence>MFARYAERTAFERPVTSWVPYARKVTHAEREQFERQQGWSIKKMYFLPRDVGDAEMQSLATVSHQVSTPMDGFLGEDRVCKLELDAVPFDLRTVCDDTLSLFGGKAQEKGPEVRAWMHFVAGTKPNALICRMVIIMMAFSKEDCYFESEMNLCIVQFNRKKKLDLQNGLPLDRLISFRKMICLKFNDIRALQADPQLEAIRQKRMQEKLSPVSTLLAASTYSGLMENDRSQLDQIDPRRARFPCCIVWTPIPFITWLVPFIGHIGICREDGVILDFAGPNFISVDNFAFGAVARYIQVSSEECYKLLEPEGDATWDGALKKGTQEFQSRNYNLFTCNCHSFVVNNLNRLFYSGHDKWNVVSLAAVMFLQGRWVSTASVVKTFLPFAVVLSIGTLFGGMTFLIGLVAFAAVMTSWFLVGTYCIKGLIEL</sequence>
<proteinExistence type="predicted"/>
<dbReference type="InterPro" id="IPR042240">
    <property type="entry name" value="CHASE_sf"/>
</dbReference>
<dbReference type="GO" id="GO:0005794">
    <property type="term" value="C:Golgi apparatus"/>
    <property type="evidence" value="ECO:0007669"/>
    <property type="project" value="TreeGrafter"/>
</dbReference>
<dbReference type="GO" id="GO:0010104">
    <property type="term" value="P:regulation of ethylene-activated signaling pathway"/>
    <property type="evidence" value="ECO:0007669"/>
    <property type="project" value="TreeGrafter"/>
</dbReference>
<dbReference type="GO" id="GO:0000160">
    <property type="term" value="P:phosphorelay signal transduction system"/>
    <property type="evidence" value="ECO:0007669"/>
    <property type="project" value="UniProtKB-KW"/>
</dbReference>
<evidence type="ECO:0000256" key="5">
    <source>
        <dbReference type="ARBA" id="ARBA00023012"/>
    </source>
</evidence>
<keyword evidence="10" id="KW-1185">Reference proteome</keyword>
<evidence type="ECO:0000256" key="3">
    <source>
        <dbReference type="ARBA" id="ARBA00022864"/>
    </source>
</evidence>
<evidence type="ECO:0000256" key="1">
    <source>
        <dbReference type="ARBA" id="ARBA00004370"/>
    </source>
</evidence>
<dbReference type="PANTHER" id="PTHR20921">
    <property type="entry name" value="TRANSMEMBRANE PROTEIN 222"/>
    <property type="match status" value="1"/>
</dbReference>
<comment type="subcellular location">
    <subcellularLocation>
        <location evidence="1">Membrane</location>
    </subcellularLocation>
</comment>
<protein>
    <recommendedName>
        <fullName evidence="8">CHASE domain-containing protein</fullName>
    </recommendedName>
</protein>
<accession>A0AAQ3WNS4</accession>
<dbReference type="AlphaFoldDB" id="A0AAQ3WNS4"/>
<feature type="transmembrane region" description="Helical" evidence="7">
    <location>
        <begin position="401"/>
        <end position="422"/>
    </location>
</feature>
<keyword evidence="5" id="KW-0902">Two-component regulatory system</keyword>
<dbReference type="GO" id="GO:0009736">
    <property type="term" value="P:cytokinin-activated signaling pathway"/>
    <property type="evidence" value="ECO:0007669"/>
    <property type="project" value="UniProtKB-KW"/>
</dbReference>
<dbReference type="Proteomes" id="UP001341281">
    <property type="component" value="Chromosome 04"/>
</dbReference>
<evidence type="ECO:0000313" key="9">
    <source>
        <dbReference type="EMBL" id="WVZ68652.1"/>
    </source>
</evidence>
<evidence type="ECO:0000256" key="7">
    <source>
        <dbReference type="SAM" id="Phobius"/>
    </source>
</evidence>
<evidence type="ECO:0000256" key="6">
    <source>
        <dbReference type="ARBA" id="ARBA00023136"/>
    </source>
</evidence>
<dbReference type="EMBL" id="CP144748">
    <property type="protein sequence ID" value="WVZ68652.1"/>
    <property type="molecule type" value="Genomic_DNA"/>
</dbReference>
<keyword evidence="3" id="KW-0932">Cytokinin signaling pathway</keyword>
<dbReference type="Pfam" id="PF05608">
    <property type="entry name" value="RTE1"/>
    <property type="match status" value="1"/>
</dbReference>
<dbReference type="Gene3D" id="3.30.450.350">
    <property type="entry name" value="CHASE domain"/>
    <property type="match status" value="1"/>
</dbReference>
<evidence type="ECO:0000259" key="8">
    <source>
        <dbReference type="PROSITE" id="PS50839"/>
    </source>
</evidence>
<reference evidence="9 10" key="1">
    <citation type="submission" date="2024-02" db="EMBL/GenBank/DDBJ databases">
        <title>High-quality chromosome-scale genome assembly of Pensacola bahiagrass (Paspalum notatum Flugge var. saurae).</title>
        <authorList>
            <person name="Vega J.M."/>
            <person name="Podio M."/>
            <person name="Orjuela J."/>
            <person name="Siena L.A."/>
            <person name="Pessino S.C."/>
            <person name="Combes M.C."/>
            <person name="Mariac C."/>
            <person name="Albertini E."/>
            <person name="Pupilli F."/>
            <person name="Ortiz J.P.A."/>
            <person name="Leblanc O."/>
        </authorList>
    </citation>
    <scope>NUCLEOTIDE SEQUENCE [LARGE SCALE GENOMIC DNA]</scope>
    <source>
        <strain evidence="9">R1</strain>
        <tissue evidence="9">Leaf</tissue>
    </source>
</reference>
<dbReference type="GO" id="GO:0016020">
    <property type="term" value="C:membrane"/>
    <property type="evidence" value="ECO:0007669"/>
    <property type="project" value="UniProtKB-SubCell"/>
</dbReference>
<dbReference type="GO" id="GO:0003824">
    <property type="term" value="F:catalytic activity"/>
    <property type="evidence" value="ECO:0007669"/>
    <property type="project" value="UniProtKB-ARBA"/>
</dbReference>
<organism evidence="9 10">
    <name type="scientific">Paspalum notatum var. saurae</name>
    <dbReference type="NCBI Taxonomy" id="547442"/>
    <lineage>
        <taxon>Eukaryota</taxon>
        <taxon>Viridiplantae</taxon>
        <taxon>Streptophyta</taxon>
        <taxon>Embryophyta</taxon>
        <taxon>Tracheophyta</taxon>
        <taxon>Spermatophyta</taxon>
        <taxon>Magnoliopsida</taxon>
        <taxon>Liliopsida</taxon>
        <taxon>Poales</taxon>
        <taxon>Poaceae</taxon>
        <taxon>PACMAD clade</taxon>
        <taxon>Panicoideae</taxon>
        <taxon>Andropogonodae</taxon>
        <taxon>Paspaleae</taxon>
        <taxon>Paspalinae</taxon>
        <taxon>Paspalum</taxon>
    </lineage>
</organism>
<name>A0AAQ3WNS4_PASNO</name>
<evidence type="ECO:0000313" key="10">
    <source>
        <dbReference type="Proteomes" id="UP001341281"/>
    </source>
</evidence>
<dbReference type="InterPro" id="IPR006189">
    <property type="entry name" value="CHASE_dom"/>
</dbReference>
<evidence type="ECO:0000256" key="2">
    <source>
        <dbReference type="ARBA" id="ARBA00022692"/>
    </source>
</evidence>
<dbReference type="InterPro" id="IPR008496">
    <property type="entry name" value="TMEM222/RTE1"/>
</dbReference>
<keyword evidence="4 7" id="KW-1133">Transmembrane helix</keyword>
<feature type="domain" description="CHASE" evidence="8">
    <location>
        <begin position="1"/>
        <end position="45"/>
    </location>
</feature>
<gene>
    <name evidence="9" type="ORF">U9M48_017567</name>
</gene>